<protein>
    <submittedName>
        <fullName evidence="2">Uncharacterized protein</fullName>
    </submittedName>
</protein>
<accession>A0AAF0FBS0</accession>
<name>A0AAF0FBS0_9BASI</name>
<dbReference type="AlphaFoldDB" id="A0AAF0FBS0"/>
<evidence type="ECO:0000256" key="1">
    <source>
        <dbReference type="SAM" id="Phobius"/>
    </source>
</evidence>
<keyword evidence="1" id="KW-0472">Membrane</keyword>
<keyword evidence="1" id="KW-0812">Transmembrane</keyword>
<feature type="transmembrane region" description="Helical" evidence="1">
    <location>
        <begin position="66"/>
        <end position="86"/>
    </location>
</feature>
<evidence type="ECO:0000313" key="2">
    <source>
        <dbReference type="EMBL" id="WFD44495.1"/>
    </source>
</evidence>
<proteinExistence type="predicted"/>
<dbReference type="EMBL" id="CP118379">
    <property type="protein sequence ID" value="WFD44495.1"/>
    <property type="molecule type" value="Genomic_DNA"/>
</dbReference>
<reference evidence="2" key="1">
    <citation type="submission" date="2023-02" db="EMBL/GenBank/DDBJ databases">
        <title>Mating type loci evolution in Malassezia.</title>
        <authorList>
            <person name="Coelho M.A."/>
        </authorList>
    </citation>
    <scope>NUCLEOTIDE SEQUENCE</scope>
    <source>
        <strain evidence="2">CBS 14136</strain>
    </source>
</reference>
<gene>
    <name evidence="2" type="ORF">MPSI1_003163</name>
</gene>
<keyword evidence="1" id="KW-1133">Transmembrane helix</keyword>
<evidence type="ECO:0000313" key="3">
    <source>
        <dbReference type="Proteomes" id="UP001214628"/>
    </source>
</evidence>
<feature type="transmembrane region" description="Helical" evidence="1">
    <location>
        <begin position="20"/>
        <end position="45"/>
    </location>
</feature>
<dbReference type="Proteomes" id="UP001214628">
    <property type="component" value="Chromosome 5"/>
</dbReference>
<organism evidence="2 3">
    <name type="scientific">Malassezia psittaci</name>
    <dbReference type="NCBI Taxonomy" id="1821823"/>
    <lineage>
        <taxon>Eukaryota</taxon>
        <taxon>Fungi</taxon>
        <taxon>Dikarya</taxon>
        <taxon>Basidiomycota</taxon>
        <taxon>Ustilaginomycotina</taxon>
        <taxon>Malasseziomycetes</taxon>
        <taxon>Malasseziales</taxon>
        <taxon>Malasseziaceae</taxon>
        <taxon>Malassezia</taxon>
    </lineage>
</organism>
<keyword evidence="3" id="KW-1185">Reference proteome</keyword>
<sequence length="103" mass="11053">MPTAWVKEDNGAFETTLSGLALFASTLIITPFPDLTTIALILGVAQINNLKPHAPMKASNDLSANAYASMVFAVAITVFIALRKLAHPFLVLVSHLLQLIHCP</sequence>